<sequence>MTQETFQKAADLYAYLLKYHQLERDDDRTLYQAYVEDLEVQKAVKRLGAAAQFDLALYGNTIYLIPQQDNTTFGYTRSELKNRLVGSNASYEAYNLAMFIILVFLMECYDANGETSKARDFMKEEELEDLVEQYLREGSALYSEEEEKKMGISFHKLYEHYNALSGSESLGAKVKTKEGFISKIMSFLSAQQLVDYVREDHMILLTPKLNAFMDFDLLNRTNYDRVEAMFETIKEEHHE</sequence>
<gene>
    <name evidence="1" type="ORF">SG0102_21200</name>
</gene>
<proteinExistence type="predicted"/>
<name>A0A3G9J9F8_9FIRM</name>
<dbReference type="EMBL" id="AP019309">
    <property type="protein sequence ID" value="BBH27186.1"/>
    <property type="molecule type" value="Genomic_DNA"/>
</dbReference>
<dbReference type="KEGG" id="ebm:SG0102_21200"/>
<dbReference type="RefSeq" id="WP_125119937.1">
    <property type="nucleotide sequence ID" value="NZ_AP019309.1"/>
</dbReference>
<evidence type="ECO:0000313" key="1">
    <source>
        <dbReference type="EMBL" id="BBH27186.1"/>
    </source>
</evidence>
<keyword evidence="2" id="KW-1185">Reference proteome</keyword>
<evidence type="ECO:0000313" key="2">
    <source>
        <dbReference type="Proteomes" id="UP000268059"/>
    </source>
</evidence>
<organism evidence="1 2">
    <name type="scientific">Intestinibaculum porci</name>
    <dbReference type="NCBI Taxonomy" id="2487118"/>
    <lineage>
        <taxon>Bacteria</taxon>
        <taxon>Bacillati</taxon>
        <taxon>Bacillota</taxon>
        <taxon>Erysipelotrichia</taxon>
        <taxon>Erysipelotrichales</taxon>
        <taxon>Erysipelotrichaceae</taxon>
        <taxon>Intestinibaculum</taxon>
    </lineage>
</organism>
<protein>
    <submittedName>
        <fullName evidence="1">Uncharacterized protein</fullName>
    </submittedName>
</protein>
<dbReference type="InParanoid" id="A0A3G9J9F8"/>
<dbReference type="Proteomes" id="UP000268059">
    <property type="component" value="Chromosome"/>
</dbReference>
<reference evidence="1 2" key="1">
    <citation type="submission" date="2018-11" db="EMBL/GenBank/DDBJ databases">
        <title>Novel Erysipelotrichaceae bacterium isolated from small intestine of a swine.</title>
        <authorList>
            <person name="Kim J.S."/>
            <person name="Choe H."/>
            <person name="Lee Y.R."/>
            <person name="Kim K.M."/>
            <person name="Park D.S."/>
        </authorList>
    </citation>
    <scope>NUCLEOTIDE SEQUENCE [LARGE SCALE GENOMIC DNA]</scope>
    <source>
        <strain evidence="1 2">SG0102</strain>
    </source>
</reference>
<dbReference type="OrthoDB" id="1897626at2"/>
<accession>A0A3G9J9F8</accession>
<dbReference type="Pfam" id="PF19539">
    <property type="entry name" value="DUF6063"/>
    <property type="match status" value="1"/>
</dbReference>
<dbReference type="AlphaFoldDB" id="A0A3G9J9F8"/>
<dbReference type="InterPro" id="IPR045707">
    <property type="entry name" value="DUF6063"/>
</dbReference>